<keyword evidence="2" id="KW-1185">Reference proteome</keyword>
<protein>
    <submittedName>
        <fullName evidence="1">Uncharacterized protein</fullName>
    </submittedName>
</protein>
<name>A0ABS7BSX8_9SPHN</name>
<gene>
    <name evidence="1" type="ORF">KZ820_18265</name>
</gene>
<comment type="caution">
    <text evidence="1">The sequence shown here is derived from an EMBL/GenBank/DDBJ whole genome shotgun (WGS) entry which is preliminary data.</text>
</comment>
<evidence type="ECO:0000313" key="2">
    <source>
        <dbReference type="Proteomes" id="UP000759103"/>
    </source>
</evidence>
<sequence>MMQRSGPTRLRSSHPHVRNPVLALPSVARLQSLSPAARAELRQLLLELRGDAQVRADDCWRRHKAPMAAYWKVVSVYAGHVARVLR</sequence>
<reference evidence="1 2" key="1">
    <citation type="submission" date="2021-07" db="EMBL/GenBank/DDBJ databases">
        <title>Sphingomonas sp.</title>
        <authorList>
            <person name="Feng G."/>
            <person name="Li J."/>
            <person name="Pan M."/>
        </authorList>
    </citation>
    <scope>NUCLEOTIDE SEQUENCE [LARGE SCALE GENOMIC DNA]</scope>
    <source>
        <strain evidence="1 2">RRHST34</strain>
    </source>
</reference>
<evidence type="ECO:0000313" key="1">
    <source>
        <dbReference type="EMBL" id="MBW6532691.1"/>
    </source>
</evidence>
<dbReference type="Proteomes" id="UP000759103">
    <property type="component" value="Unassembled WGS sequence"/>
</dbReference>
<dbReference type="EMBL" id="JAHXZN010000009">
    <property type="protein sequence ID" value="MBW6532691.1"/>
    <property type="molecule type" value="Genomic_DNA"/>
</dbReference>
<organism evidence="1 2">
    <name type="scientific">Sphingomonas citri</name>
    <dbReference type="NCBI Taxonomy" id="2862499"/>
    <lineage>
        <taxon>Bacteria</taxon>
        <taxon>Pseudomonadati</taxon>
        <taxon>Pseudomonadota</taxon>
        <taxon>Alphaproteobacteria</taxon>
        <taxon>Sphingomonadales</taxon>
        <taxon>Sphingomonadaceae</taxon>
        <taxon>Sphingomonas</taxon>
    </lineage>
</organism>
<accession>A0ABS7BSX8</accession>
<proteinExistence type="predicted"/>
<dbReference type="RefSeq" id="WP_132911185.1">
    <property type="nucleotide sequence ID" value="NZ_JAHXZN010000009.1"/>
</dbReference>